<dbReference type="InterPro" id="IPR003346">
    <property type="entry name" value="Transposase_20"/>
</dbReference>
<proteinExistence type="predicted"/>
<name>A0ABM8PKU6_9HYPH</name>
<evidence type="ECO:0000259" key="2">
    <source>
        <dbReference type="Pfam" id="PF02371"/>
    </source>
</evidence>
<evidence type="ECO:0000313" key="3">
    <source>
        <dbReference type="EMBL" id="CAD7035421.1"/>
    </source>
</evidence>
<protein>
    <submittedName>
        <fullName evidence="3">IS110 family transposase</fullName>
    </submittedName>
</protein>
<dbReference type="InterPro" id="IPR047650">
    <property type="entry name" value="Transpos_IS110"/>
</dbReference>
<evidence type="ECO:0000313" key="4">
    <source>
        <dbReference type="Proteomes" id="UP000606921"/>
    </source>
</evidence>
<feature type="domain" description="Transposase IS110-like N-terminal" evidence="1">
    <location>
        <begin position="25"/>
        <end position="174"/>
    </location>
</feature>
<dbReference type="PANTHER" id="PTHR33055">
    <property type="entry name" value="TRANSPOSASE FOR INSERTION SEQUENCE ELEMENT IS1111A"/>
    <property type="match status" value="1"/>
</dbReference>
<sequence length="382" mass="43077">MNENAKSSVSVYAAIELSKSIWLVAVLSPSSDRVKLRQVRGGDTAALVGMLEREQACAAQVDGRHPEITVCFEAGYDGFWLARFLRKRGIRTSVLDSTSFLVNRRSRRAKTDRLDAESMVRMFKSFDQGDRTVCREVRVPTPEEEDAKRLDRERLQLSAERTRHVNRIRALLNLHGIREVKALWGGDWRKWLQVMRTADDEPLGKFLAAELTREFERLELVHAHIRDLDRQLEEGLTDGTLGIPNVDKVRRIATLKGIGKMSAVLLVSEVFHRQFANRKCLASFLGLAPSPYASGAVKHDQGISKAGNRFARRLLVELAWCWLRYQPTSTLSQWYRSTFGAGSGRSRKIGVIALARKLAVAIWRFVEDGLVPQGASLKPEAP</sequence>
<dbReference type="EMBL" id="CABFWF030000011">
    <property type="protein sequence ID" value="CAD7035421.1"/>
    <property type="molecule type" value="Genomic_DNA"/>
</dbReference>
<dbReference type="NCBIfam" id="NF033542">
    <property type="entry name" value="transpos_IS110"/>
    <property type="match status" value="1"/>
</dbReference>
<dbReference type="Proteomes" id="UP000606921">
    <property type="component" value="Unassembled WGS sequence"/>
</dbReference>
<dbReference type="RefSeq" id="WP_142592455.1">
    <property type="nucleotide sequence ID" value="NZ_CABFWF030000011.1"/>
</dbReference>
<dbReference type="Pfam" id="PF02371">
    <property type="entry name" value="Transposase_20"/>
    <property type="match status" value="1"/>
</dbReference>
<keyword evidence="4" id="KW-1185">Reference proteome</keyword>
<gene>
    <name evidence="3" type="ORF">REJC140_03407</name>
</gene>
<evidence type="ECO:0000259" key="1">
    <source>
        <dbReference type="Pfam" id="PF01548"/>
    </source>
</evidence>
<dbReference type="Pfam" id="PF01548">
    <property type="entry name" value="DEDD_Tnp_IS110"/>
    <property type="match status" value="1"/>
</dbReference>
<organism evidence="3 4">
    <name type="scientific">Pseudorhizobium endolithicum</name>
    <dbReference type="NCBI Taxonomy" id="1191678"/>
    <lineage>
        <taxon>Bacteria</taxon>
        <taxon>Pseudomonadati</taxon>
        <taxon>Pseudomonadota</taxon>
        <taxon>Alphaproteobacteria</taxon>
        <taxon>Hyphomicrobiales</taxon>
        <taxon>Rhizobiaceae</taxon>
        <taxon>Rhizobium/Agrobacterium group</taxon>
        <taxon>Pseudorhizobium</taxon>
    </lineage>
</organism>
<accession>A0ABM8PKU6</accession>
<comment type="caution">
    <text evidence="3">The sequence shown here is derived from an EMBL/GenBank/DDBJ whole genome shotgun (WGS) entry which is preliminary data.</text>
</comment>
<dbReference type="InterPro" id="IPR002525">
    <property type="entry name" value="Transp_IS110-like_N"/>
</dbReference>
<dbReference type="PANTHER" id="PTHR33055:SF3">
    <property type="entry name" value="PUTATIVE TRANSPOSASE FOR IS117-RELATED"/>
    <property type="match status" value="1"/>
</dbReference>
<reference evidence="3 4" key="1">
    <citation type="submission" date="2020-11" db="EMBL/GenBank/DDBJ databases">
        <authorList>
            <person name="Lassalle F."/>
        </authorList>
    </citation>
    <scope>NUCLEOTIDE SEQUENCE [LARGE SCALE GENOMIC DNA]</scope>
    <source>
        <strain evidence="3 4">JC140</strain>
    </source>
</reference>
<feature type="domain" description="Transposase IS116/IS110/IS902 C-terminal" evidence="2">
    <location>
        <begin position="250"/>
        <end position="328"/>
    </location>
</feature>